<protein>
    <submittedName>
        <fullName evidence="1">Uncharacterized protein</fullName>
    </submittedName>
</protein>
<dbReference type="AlphaFoldDB" id="F9P968"/>
<name>F9P968_STRCV</name>
<organism evidence="1 2">
    <name type="scientific">Streptococcus constellatus subsp. pharyngis SK1060 = CCUG 46377</name>
    <dbReference type="NCBI Taxonomy" id="1035184"/>
    <lineage>
        <taxon>Bacteria</taxon>
        <taxon>Bacillati</taxon>
        <taxon>Bacillota</taxon>
        <taxon>Bacilli</taxon>
        <taxon>Lactobacillales</taxon>
        <taxon>Streptococcaceae</taxon>
        <taxon>Streptococcus</taxon>
        <taxon>Streptococcus anginosus group</taxon>
    </lineage>
</organism>
<accession>F9P968</accession>
<reference evidence="1 2" key="1">
    <citation type="submission" date="2011-06" db="EMBL/GenBank/DDBJ databases">
        <authorList>
            <person name="Harkins D.M."/>
            <person name="Madupu R."/>
            <person name="Durkin A.S."/>
            <person name="Torralba M."/>
            <person name="Methe B."/>
            <person name="Sutton G.G."/>
            <person name="Nelson K.E."/>
        </authorList>
    </citation>
    <scope>NUCLEOTIDE SEQUENCE [LARGE SCALE GENOMIC DNA]</scope>
    <source>
        <strain evidence="1 2">SK1060</strain>
    </source>
</reference>
<evidence type="ECO:0000313" key="2">
    <source>
        <dbReference type="Proteomes" id="UP000003287"/>
    </source>
</evidence>
<sequence length="42" mass="4753">MNEKITSAITKVSLNQATFLNKSFTPSYINFCLVKMDVANLR</sequence>
<proteinExistence type="predicted"/>
<dbReference type="EMBL" id="AFUP01000006">
    <property type="protein sequence ID" value="EGV07973.1"/>
    <property type="molecule type" value="Genomic_DNA"/>
</dbReference>
<dbReference type="Proteomes" id="UP000003287">
    <property type="component" value="Unassembled WGS sequence"/>
</dbReference>
<gene>
    <name evidence="1" type="ORF">HMPREF1042_1377</name>
</gene>
<evidence type="ECO:0000313" key="1">
    <source>
        <dbReference type="EMBL" id="EGV07973.1"/>
    </source>
</evidence>